<evidence type="ECO:0000313" key="2">
    <source>
        <dbReference type="Proteomes" id="UP000799754"/>
    </source>
</evidence>
<protein>
    <submittedName>
        <fullName evidence="1">Uncharacterized protein</fullName>
    </submittedName>
</protein>
<sequence>MLSTPQRELLHPKHASTRSSPPHFAQPHQPPLFPLRPRPSSTNNSLCAYDHAQNYYCATELHPVRRRTPSPKCLRVNTSSRGQYRLAASCMALAQDQPRGSTGSRRARLGRAGEWQASWLALPLATIKLRQNQRLVKSPAFRYETAYKVSVGGRAKARNSFGERAIRGRLCDFSFETGERRLELQLGSCACAFSQAKRGGSS</sequence>
<keyword evidence="2" id="KW-1185">Reference proteome</keyword>
<evidence type="ECO:0000313" key="1">
    <source>
        <dbReference type="EMBL" id="KAF2626829.1"/>
    </source>
</evidence>
<dbReference type="Proteomes" id="UP000799754">
    <property type="component" value="Unassembled WGS sequence"/>
</dbReference>
<accession>A0ACB6S0V3</accession>
<dbReference type="EMBL" id="MU006719">
    <property type="protein sequence ID" value="KAF2626829.1"/>
    <property type="molecule type" value="Genomic_DNA"/>
</dbReference>
<reference evidence="1" key="1">
    <citation type="journal article" date="2020" name="Stud. Mycol.">
        <title>101 Dothideomycetes genomes: a test case for predicting lifestyles and emergence of pathogens.</title>
        <authorList>
            <person name="Haridas S."/>
            <person name="Albert R."/>
            <person name="Binder M."/>
            <person name="Bloem J."/>
            <person name="Labutti K."/>
            <person name="Salamov A."/>
            <person name="Andreopoulos B."/>
            <person name="Baker S."/>
            <person name="Barry K."/>
            <person name="Bills G."/>
            <person name="Bluhm B."/>
            <person name="Cannon C."/>
            <person name="Castanera R."/>
            <person name="Culley D."/>
            <person name="Daum C."/>
            <person name="Ezra D."/>
            <person name="Gonzalez J."/>
            <person name="Henrissat B."/>
            <person name="Kuo A."/>
            <person name="Liang C."/>
            <person name="Lipzen A."/>
            <person name="Lutzoni F."/>
            <person name="Magnuson J."/>
            <person name="Mondo S."/>
            <person name="Nolan M."/>
            <person name="Ohm R."/>
            <person name="Pangilinan J."/>
            <person name="Park H.-J."/>
            <person name="Ramirez L."/>
            <person name="Alfaro M."/>
            <person name="Sun H."/>
            <person name="Tritt A."/>
            <person name="Yoshinaga Y."/>
            <person name="Zwiers L.-H."/>
            <person name="Turgeon B."/>
            <person name="Goodwin S."/>
            <person name="Spatafora J."/>
            <person name="Crous P."/>
            <person name="Grigoriev I."/>
        </authorList>
    </citation>
    <scope>NUCLEOTIDE SEQUENCE</scope>
    <source>
        <strain evidence="1">CBS 525.71</strain>
    </source>
</reference>
<name>A0ACB6S0V3_9PLEO</name>
<gene>
    <name evidence="1" type="ORF">BU25DRAFT_72859</name>
</gene>
<proteinExistence type="predicted"/>
<comment type="caution">
    <text evidence="1">The sequence shown here is derived from an EMBL/GenBank/DDBJ whole genome shotgun (WGS) entry which is preliminary data.</text>
</comment>
<organism evidence="1 2">
    <name type="scientific">Macroventuria anomochaeta</name>
    <dbReference type="NCBI Taxonomy" id="301207"/>
    <lineage>
        <taxon>Eukaryota</taxon>
        <taxon>Fungi</taxon>
        <taxon>Dikarya</taxon>
        <taxon>Ascomycota</taxon>
        <taxon>Pezizomycotina</taxon>
        <taxon>Dothideomycetes</taxon>
        <taxon>Pleosporomycetidae</taxon>
        <taxon>Pleosporales</taxon>
        <taxon>Pleosporineae</taxon>
        <taxon>Didymellaceae</taxon>
        <taxon>Macroventuria</taxon>
    </lineage>
</organism>